<evidence type="ECO:0000256" key="1">
    <source>
        <dbReference type="ARBA" id="ARBA00022441"/>
    </source>
</evidence>
<dbReference type="Pfam" id="PF01344">
    <property type="entry name" value="Kelch_1"/>
    <property type="match status" value="1"/>
</dbReference>
<evidence type="ECO:0008006" key="6">
    <source>
        <dbReference type="Google" id="ProtNLM"/>
    </source>
</evidence>
<dbReference type="EMBL" id="GL377304">
    <property type="protein sequence ID" value="EFI99592.1"/>
    <property type="molecule type" value="Genomic_DNA"/>
</dbReference>
<dbReference type="GO" id="GO:0005829">
    <property type="term" value="C:cytosol"/>
    <property type="evidence" value="ECO:0007669"/>
    <property type="project" value="TreeGrafter"/>
</dbReference>
<feature type="region of interest" description="Disordered" evidence="3">
    <location>
        <begin position="687"/>
        <end position="742"/>
    </location>
</feature>
<dbReference type="STRING" id="578458.D8Q0C1"/>
<keyword evidence="2" id="KW-0677">Repeat</keyword>
<organism evidence="5">
    <name type="scientific">Schizophyllum commune (strain H4-8 / FGSC 9210)</name>
    <name type="common">Split gill fungus</name>
    <dbReference type="NCBI Taxonomy" id="578458"/>
    <lineage>
        <taxon>Eukaryota</taxon>
        <taxon>Fungi</taxon>
        <taxon>Dikarya</taxon>
        <taxon>Basidiomycota</taxon>
        <taxon>Agaricomycotina</taxon>
        <taxon>Agaricomycetes</taxon>
        <taxon>Agaricomycetidae</taxon>
        <taxon>Agaricales</taxon>
        <taxon>Schizophyllaceae</taxon>
        <taxon>Schizophyllum</taxon>
    </lineage>
</organism>
<reference evidence="4 5" key="1">
    <citation type="journal article" date="2010" name="Nat. Biotechnol.">
        <title>Genome sequence of the model mushroom Schizophyllum commune.</title>
        <authorList>
            <person name="Ohm R.A."/>
            <person name="de Jong J.F."/>
            <person name="Lugones L.G."/>
            <person name="Aerts A."/>
            <person name="Kothe E."/>
            <person name="Stajich J.E."/>
            <person name="de Vries R.P."/>
            <person name="Record E."/>
            <person name="Levasseur A."/>
            <person name="Baker S.E."/>
            <person name="Bartholomew K.A."/>
            <person name="Coutinho P.M."/>
            <person name="Erdmann S."/>
            <person name="Fowler T.J."/>
            <person name="Gathman A.C."/>
            <person name="Lombard V."/>
            <person name="Henrissat B."/>
            <person name="Knabe N."/>
            <person name="Kuees U."/>
            <person name="Lilly W.W."/>
            <person name="Lindquist E."/>
            <person name="Lucas S."/>
            <person name="Magnuson J.K."/>
            <person name="Piumi F."/>
            <person name="Raudaskoski M."/>
            <person name="Salamov A."/>
            <person name="Schmutz J."/>
            <person name="Schwarze F.W.M.R."/>
            <person name="vanKuyk P.A."/>
            <person name="Horton J.S."/>
            <person name="Grigoriev I.V."/>
            <person name="Woesten H.A.B."/>
        </authorList>
    </citation>
    <scope>NUCLEOTIDE SEQUENCE [LARGE SCALE GENOMIC DNA]</scope>
    <source>
        <strain evidence="5">H4-8 / FGSC 9210</strain>
    </source>
</reference>
<evidence type="ECO:0000313" key="4">
    <source>
        <dbReference type="EMBL" id="EFI99592.1"/>
    </source>
</evidence>
<gene>
    <name evidence="4" type="ORF">SCHCODRAFT_66778</name>
</gene>
<dbReference type="GO" id="GO:0045454">
    <property type="term" value="P:cell redox homeostasis"/>
    <property type="evidence" value="ECO:0007669"/>
    <property type="project" value="TreeGrafter"/>
</dbReference>
<dbReference type="FunCoup" id="D8Q0C1">
    <property type="interactions" value="104"/>
</dbReference>
<dbReference type="PANTHER" id="PTHR43503">
    <property type="entry name" value="MCG48959-RELATED"/>
    <property type="match status" value="1"/>
</dbReference>
<dbReference type="InterPro" id="IPR015915">
    <property type="entry name" value="Kelch-typ_b-propeller"/>
</dbReference>
<dbReference type="AlphaFoldDB" id="D8Q0C1"/>
<name>D8Q0C1_SCHCM</name>
<dbReference type="eggNOG" id="KOG0379">
    <property type="taxonomic scope" value="Eukaryota"/>
</dbReference>
<dbReference type="InterPro" id="IPR006652">
    <property type="entry name" value="Kelch_1"/>
</dbReference>
<feature type="compositionally biased region" description="Gly residues" evidence="3">
    <location>
        <begin position="724"/>
        <end position="742"/>
    </location>
</feature>
<dbReference type="Proteomes" id="UP000007431">
    <property type="component" value="Unassembled WGS sequence"/>
</dbReference>
<evidence type="ECO:0000256" key="2">
    <source>
        <dbReference type="ARBA" id="ARBA00022737"/>
    </source>
</evidence>
<dbReference type="VEuPathDB" id="FungiDB:SCHCODRAFT_02490886"/>
<evidence type="ECO:0000256" key="3">
    <source>
        <dbReference type="SAM" id="MobiDB-lite"/>
    </source>
</evidence>
<dbReference type="GO" id="GO:0005739">
    <property type="term" value="C:mitochondrion"/>
    <property type="evidence" value="ECO:0007669"/>
    <property type="project" value="TreeGrafter"/>
</dbReference>
<sequence length="742" mass="79822">MALHSIYDLTTFARRTRGATPPKLVGASTTVVGNRVYLFGGRLVQERRMVADLWAFDTQTFTWEAITPASPPSRAPRARYFHSSDAFAGRWLLVFGGMSAADSAERTANPDDLCVLADLHAFDTQTGHWTELGGGVGLGGTGQTSAAPDDASLAPRARYAHLSSVTGHNLYIIGGQDYYNTWLDDICVFDLRAGRWVQRQPYNRHCGTYRSVAVSSPSRVRYPLDELPDALLGADHSDANPFGQPTCPDTPEATNARALVHLPYQDHDSGRRPHGVGGSEIWVYSNYNFTDVKRELEVLTPRPDGSFAVRDLSAAMQEGRKDMPLPPGLRFPGGFLLGGHLLLCGTYLAHSFQSFSIWALHLGGGGKGMSWSRIDCGSVLQSGSWFRSVLVPAHGSAPDRLLIFGDRAGNLVDDYNKRLLSWEHVAVVDLEAFGVYSPPKARIPPNPALPLPMGALTSPLTPTSASSVVLSAQLLGLRALEAGVAADFWLVCEDGRKVACSRKILESRWPWFRRQMEGFVERARRTAASMPPNRMHVPLKAGPSGIDEDEELGVGAGLTPRGASMFDGDADGARDPRLMPRSFNVPAPYPVVVALLQYLYTLALVTPLQHAPAVLSQLLILSRVCADDGEEGEEETGGMAHLRALVRHAMHCALGNSNSVGVYEVATLCGERGLQIRALRTVMAYTSKKGSTDKSKSRSRGDRDRRDDGSAGGGAGGNATDTSTGGGSVGGAPSSVGGGYRR</sequence>
<dbReference type="Gene3D" id="3.30.710.10">
    <property type="entry name" value="Potassium Channel Kv1.1, Chain A"/>
    <property type="match status" value="1"/>
</dbReference>
<dbReference type="InParanoid" id="D8Q0C1"/>
<dbReference type="Pfam" id="PF24681">
    <property type="entry name" value="Kelch_KLHDC2_KLHL20_DRC7"/>
    <property type="match status" value="1"/>
</dbReference>
<keyword evidence="1" id="KW-0880">Kelch repeat</keyword>
<evidence type="ECO:0000313" key="5">
    <source>
        <dbReference type="Proteomes" id="UP000007431"/>
    </source>
</evidence>
<feature type="compositionally biased region" description="Basic and acidic residues" evidence="3">
    <location>
        <begin position="690"/>
        <end position="709"/>
    </location>
</feature>
<proteinExistence type="predicted"/>
<dbReference type="Gene3D" id="2.120.10.80">
    <property type="entry name" value="Kelch-type beta propeller"/>
    <property type="match status" value="1"/>
</dbReference>
<keyword evidence="5" id="KW-1185">Reference proteome</keyword>
<dbReference type="PANTHER" id="PTHR43503:SF2">
    <property type="entry name" value="NEGATIVE REGULATOR OF SPORULATION MDS3-RELATED"/>
    <property type="match status" value="1"/>
</dbReference>
<dbReference type="SUPFAM" id="SSF117281">
    <property type="entry name" value="Kelch motif"/>
    <property type="match status" value="1"/>
</dbReference>
<dbReference type="OMA" id="CPMLIYS"/>
<accession>D8Q0C1</accession>
<dbReference type="HOGENOM" id="CLU_005349_2_1_1"/>
<dbReference type="InterPro" id="IPR011333">
    <property type="entry name" value="SKP1/BTB/POZ_sf"/>
</dbReference>
<protein>
    <recommendedName>
        <fullName evidence="6">BTB domain-containing protein</fullName>
    </recommendedName>
</protein>